<dbReference type="AlphaFoldDB" id="A0A7J6VRE6"/>
<name>A0A7J6VRE6_THATH</name>
<dbReference type="Proteomes" id="UP000554482">
    <property type="component" value="Unassembled WGS sequence"/>
</dbReference>
<organism evidence="2 3">
    <name type="scientific">Thalictrum thalictroides</name>
    <name type="common">Rue-anemone</name>
    <name type="synonym">Anemone thalictroides</name>
    <dbReference type="NCBI Taxonomy" id="46969"/>
    <lineage>
        <taxon>Eukaryota</taxon>
        <taxon>Viridiplantae</taxon>
        <taxon>Streptophyta</taxon>
        <taxon>Embryophyta</taxon>
        <taxon>Tracheophyta</taxon>
        <taxon>Spermatophyta</taxon>
        <taxon>Magnoliopsida</taxon>
        <taxon>Ranunculales</taxon>
        <taxon>Ranunculaceae</taxon>
        <taxon>Thalictroideae</taxon>
        <taxon>Thalictrum</taxon>
    </lineage>
</organism>
<gene>
    <name evidence="2" type="ORF">FRX31_022764</name>
</gene>
<keyword evidence="1" id="KW-0472">Membrane</keyword>
<feature type="transmembrane region" description="Helical" evidence="1">
    <location>
        <begin position="21"/>
        <end position="40"/>
    </location>
</feature>
<accession>A0A7J6VRE6</accession>
<sequence>MDSKFNKKLKVQTLKKGKFKRLPSSIFIFFNILICINVIIPNLRARIDQKGSLSSTSVTDQVSLPHVLVPWLANAAHRFTHIAFQPLFKVLQNLLGDSMRGIREEGRNLFFNNWFCLRNKGTKVYNSISKALKSLKMVAAQRSPNTCSETDHNSVESLLSCPSLPCRSDLLPWSSHLLWISVSSAKMKNTNWRFIFPLLTPSGPFGYSGPVVGFCFFVYQSLRQGFSV</sequence>
<protein>
    <recommendedName>
        <fullName evidence="4">Transmembrane protein</fullName>
    </recommendedName>
</protein>
<evidence type="ECO:0000313" key="2">
    <source>
        <dbReference type="EMBL" id="KAF5187649.1"/>
    </source>
</evidence>
<evidence type="ECO:0000256" key="1">
    <source>
        <dbReference type="SAM" id="Phobius"/>
    </source>
</evidence>
<evidence type="ECO:0000313" key="3">
    <source>
        <dbReference type="Proteomes" id="UP000554482"/>
    </source>
</evidence>
<proteinExistence type="predicted"/>
<keyword evidence="1" id="KW-1133">Transmembrane helix</keyword>
<evidence type="ECO:0008006" key="4">
    <source>
        <dbReference type="Google" id="ProtNLM"/>
    </source>
</evidence>
<keyword evidence="1" id="KW-0812">Transmembrane</keyword>
<dbReference type="EMBL" id="JABWDY010027745">
    <property type="protein sequence ID" value="KAF5187649.1"/>
    <property type="molecule type" value="Genomic_DNA"/>
</dbReference>
<keyword evidence="3" id="KW-1185">Reference proteome</keyword>
<comment type="caution">
    <text evidence="2">The sequence shown here is derived from an EMBL/GenBank/DDBJ whole genome shotgun (WGS) entry which is preliminary data.</text>
</comment>
<reference evidence="2 3" key="1">
    <citation type="submission" date="2020-06" db="EMBL/GenBank/DDBJ databases">
        <title>Transcriptomic and genomic resources for Thalictrum thalictroides and T. hernandezii: Facilitating candidate gene discovery in an emerging model plant lineage.</title>
        <authorList>
            <person name="Arias T."/>
            <person name="Riano-Pachon D.M."/>
            <person name="Di Stilio V.S."/>
        </authorList>
    </citation>
    <scope>NUCLEOTIDE SEQUENCE [LARGE SCALE GENOMIC DNA]</scope>
    <source>
        <strain evidence="3">cv. WT478/WT964</strain>
        <tissue evidence="2">Leaves</tissue>
    </source>
</reference>